<feature type="compositionally biased region" description="Polar residues" evidence="2">
    <location>
        <begin position="532"/>
        <end position="546"/>
    </location>
</feature>
<dbReference type="GO" id="GO:0004622">
    <property type="term" value="F:phosphatidylcholine lysophospholipase activity"/>
    <property type="evidence" value="ECO:0007669"/>
    <property type="project" value="TreeGrafter"/>
</dbReference>
<dbReference type="Proteomes" id="UP000807716">
    <property type="component" value="Unassembled WGS sequence"/>
</dbReference>
<keyword evidence="3" id="KW-0812">Transmembrane</keyword>
<feature type="domain" description="DUF676" evidence="4">
    <location>
        <begin position="23"/>
        <end position="90"/>
    </location>
</feature>
<dbReference type="AlphaFoldDB" id="A0A9P6PQ46"/>
<feature type="region of interest" description="Disordered" evidence="2">
    <location>
        <begin position="246"/>
        <end position="293"/>
    </location>
</feature>
<proteinExistence type="inferred from homology"/>
<feature type="compositionally biased region" description="Low complexity" evidence="2">
    <location>
        <begin position="399"/>
        <end position="426"/>
    </location>
</feature>
<dbReference type="Pfam" id="PF05057">
    <property type="entry name" value="DUF676"/>
    <property type="match status" value="2"/>
</dbReference>
<organism evidence="5 6">
    <name type="scientific">Actinomortierella ambigua</name>
    <dbReference type="NCBI Taxonomy" id="1343610"/>
    <lineage>
        <taxon>Eukaryota</taxon>
        <taxon>Fungi</taxon>
        <taxon>Fungi incertae sedis</taxon>
        <taxon>Mucoromycota</taxon>
        <taxon>Mortierellomycotina</taxon>
        <taxon>Mortierellomycetes</taxon>
        <taxon>Mortierellales</taxon>
        <taxon>Mortierellaceae</taxon>
        <taxon>Actinomortierella</taxon>
    </lineage>
</organism>
<evidence type="ECO:0000313" key="6">
    <source>
        <dbReference type="Proteomes" id="UP000807716"/>
    </source>
</evidence>
<feature type="domain" description="DUF676" evidence="4">
    <location>
        <begin position="154"/>
        <end position="241"/>
    </location>
</feature>
<accession>A0A9P6PQ46</accession>
<evidence type="ECO:0000256" key="1">
    <source>
        <dbReference type="ARBA" id="ARBA00007920"/>
    </source>
</evidence>
<feature type="region of interest" description="Disordered" evidence="2">
    <location>
        <begin position="569"/>
        <end position="593"/>
    </location>
</feature>
<evidence type="ECO:0000256" key="3">
    <source>
        <dbReference type="SAM" id="Phobius"/>
    </source>
</evidence>
<feature type="compositionally biased region" description="Low complexity" evidence="2">
    <location>
        <begin position="110"/>
        <end position="148"/>
    </location>
</feature>
<comment type="similarity">
    <text evidence="1">Belongs to the putative lipase ROG1 family.</text>
</comment>
<keyword evidence="3" id="KW-1133">Transmembrane helix</keyword>
<dbReference type="GO" id="GO:0047372">
    <property type="term" value="F:monoacylglycerol lipase activity"/>
    <property type="evidence" value="ECO:0007669"/>
    <property type="project" value="TreeGrafter"/>
</dbReference>
<evidence type="ECO:0000256" key="2">
    <source>
        <dbReference type="SAM" id="MobiDB-lite"/>
    </source>
</evidence>
<keyword evidence="3" id="KW-0472">Membrane</keyword>
<comment type="caution">
    <text evidence="5">The sequence shown here is derived from an EMBL/GenBank/DDBJ whole genome shotgun (WGS) entry which is preliminary data.</text>
</comment>
<feature type="compositionally biased region" description="Basic residues" evidence="2">
    <location>
        <begin position="427"/>
        <end position="440"/>
    </location>
</feature>
<evidence type="ECO:0000313" key="5">
    <source>
        <dbReference type="EMBL" id="KAG0251672.1"/>
    </source>
</evidence>
<dbReference type="SUPFAM" id="SSF53474">
    <property type="entry name" value="alpha/beta-Hydrolases"/>
    <property type="match status" value="1"/>
</dbReference>
<dbReference type="GO" id="GO:0005811">
    <property type="term" value="C:lipid droplet"/>
    <property type="evidence" value="ECO:0007669"/>
    <property type="project" value="TreeGrafter"/>
</dbReference>
<sequence>MPSATHSTSSSSAAATVVDDSHEGIHLLVLQHGMWGYASHVKFIETQFKQYLGDRLCVYRARANESKYTYDGIDLCGVRLAEEIHAVIKVIEEGGSIEDMKGQKKKSPKKSSQPPSSAAPAPATPSSSSSFSSSHPSTSTSSTTSLRSTTCPRKVTQFSYLGYSLGGLIGRFAIGVLETQKFFSPVSEGGRGVEPVYFITMATPHLGIRTPSQSNYSRLYNYLSARILSRTGEQLQLTDTYLPEDDVEDEDDREAQPSSSSSSLPSPSSSPSSPQRQQSSKKQSPGSSGGGVPLLVAMAEPGSIFLQALARFKKRALYCNIRNDRSVPFWSGSFSDADPFQDLDTLNIQYHSKYSSLIESFEHLEQALQSGHAGSSNSDSDSDSDYEGTVADDVRGSKTSSLAATTTTQRSKNNKQQQQQEQSGTSRQKKGKKDSKKKSWHGQLMERLKAVPWRRYFIIGVVVPVALPFWIIIFTSAVSYQGIGSRFRIRSLFKDPAKIQELETIRQSVLKARQERRRREREQSSRKQQKSTQLPAGGTNQSESTQTLLPTVAVVDVDQDCGVVIEQQPQKQPDQQHLEQQQQEGPSVEQDATGLAGEATATTTITTKSATTTKTAEAAKAGCHQDTLGSTITLGESEEVEEEEEEGEEGAPCCYRHLKTTIRPLNLLPAQKEISRHLNEVEWVKNILHIDAFNAHASIVVREKRFTHDGGVAAVKHVVDMFNQDGEDE</sequence>
<dbReference type="InterPro" id="IPR044294">
    <property type="entry name" value="Lipase-like"/>
</dbReference>
<feature type="region of interest" description="Disordered" evidence="2">
    <location>
        <begin position="368"/>
        <end position="441"/>
    </location>
</feature>
<gene>
    <name evidence="5" type="ORF">DFQ27_008593</name>
</gene>
<dbReference type="InterPro" id="IPR029058">
    <property type="entry name" value="AB_hydrolase_fold"/>
</dbReference>
<evidence type="ECO:0000259" key="4">
    <source>
        <dbReference type="Pfam" id="PF05057"/>
    </source>
</evidence>
<feature type="compositionally biased region" description="Low complexity" evidence="2">
    <location>
        <begin position="256"/>
        <end position="286"/>
    </location>
</feature>
<dbReference type="EMBL" id="JAAAJB010000728">
    <property type="protein sequence ID" value="KAG0251672.1"/>
    <property type="molecule type" value="Genomic_DNA"/>
</dbReference>
<keyword evidence="6" id="KW-1185">Reference proteome</keyword>
<feature type="transmembrane region" description="Helical" evidence="3">
    <location>
        <begin position="456"/>
        <end position="480"/>
    </location>
</feature>
<reference evidence="5" key="1">
    <citation type="journal article" date="2020" name="Fungal Divers.">
        <title>Resolving the Mortierellaceae phylogeny through synthesis of multi-gene phylogenetics and phylogenomics.</title>
        <authorList>
            <person name="Vandepol N."/>
            <person name="Liber J."/>
            <person name="Desiro A."/>
            <person name="Na H."/>
            <person name="Kennedy M."/>
            <person name="Barry K."/>
            <person name="Grigoriev I.V."/>
            <person name="Miller A.N."/>
            <person name="O'Donnell K."/>
            <person name="Stajich J.E."/>
            <person name="Bonito G."/>
        </authorList>
    </citation>
    <scope>NUCLEOTIDE SEQUENCE</scope>
    <source>
        <strain evidence="5">BC1065</strain>
    </source>
</reference>
<feature type="region of interest" description="Disordered" evidence="2">
    <location>
        <begin position="98"/>
        <end position="148"/>
    </location>
</feature>
<dbReference type="OrthoDB" id="273452at2759"/>
<feature type="region of interest" description="Disordered" evidence="2">
    <location>
        <begin position="512"/>
        <end position="546"/>
    </location>
</feature>
<dbReference type="InterPro" id="IPR007751">
    <property type="entry name" value="DUF676_lipase-like"/>
</dbReference>
<protein>
    <recommendedName>
        <fullName evidence="4">DUF676 domain-containing protein</fullName>
    </recommendedName>
</protein>
<dbReference type="PANTHER" id="PTHR12482">
    <property type="entry name" value="LIPASE ROG1-RELATED-RELATED"/>
    <property type="match status" value="1"/>
</dbReference>
<name>A0A9P6PQ46_9FUNG</name>
<dbReference type="PANTHER" id="PTHR12482:SF65">
    <property type="entry name" value="ESTERASE, PUTATIVE (AFU_ORTHOLOGUE AFUA_3G12320)-RELATED"/>
    <property type="match status" value="1"/>
</dbReference>